<feature type="transmembrane region" description="Helical" evidence="6">
    <location>
        <begin position="147"/>
        <end position="171"/>
    </location>
</feature>
<feature type="transmembrane region" description="Helical" evidence="6">
    <location>
        <begin position="21"/>
        <end position="42"/>
    </location>
</feature>
<dbReference type="InterPro" id="IPR038330">
    <property type="entry name" value="TspO/MBR-related_sf"/>
</dbReference>
<dbReference type="InterPro" id="IPR004307">
    <property type="entry name" value="TspO_MBR"/>
</dbReference>
<dbReference type="CDD" id="cd15904">
    <property type="entry name" value="TSPO_MBR"/>
    <property type="match status" value="1"/>
</dbReference>
<evidence type="ECO:0000256" key="4">
    <source>
        <dbReference type="ARBA" id="ARBA00022989"/>
    </source>
</evidence>
<dbReference type="EMBL" id="BAABJE010000005">
    <property type="protein sequence ID" value="GAA4788767.1"/>
    <property type="molecule type" value="Genomic_DNA"/>
</dbReference>
<feature type="transmembrane region" description="Helical" evidence="6">
    <location>
        <begin position="120"/>
        <end position="140"/>
    </location>
</feature>
<dbReference type="RefSeq" id="WP_345302439.1">
    <property type="nucleotide sequence ID" value="NZ_BAABJE010000005.1"/>
</dbReference>
<evidence type="ECO:0000256" key="6">
    <source>
        <dbReference type="SAM" id="Phobius"/>
    </source>
</evidence>
<evidence type="ECO:0000313" key="8">
    <source>
        <dbReference type="Proteomes" id="UP001499959"/>
    </source>
</evidence>
<reference evidence="8" key="1">
    <citation type="journal article" date="2019" name="Int. J. Syst. Evol. Microbiol.">
        <title>The Global Catalogue of Microorganisms (GCM) 10K type strain sequencing project: providing services to taxonomists for standard genome sequencing and annotation.</title>
        <authorList>
            <consortium name="The Broad Institute Genomics Platform"/>
            <consortium name="The Broad Institute Genome Sequencing Center for Infectious Disease"/>
            <person name="Wu L."/>
            <person name="Ma J."/>
        </authorList>
    </citation>
    <scope>NUCLEOTIDE SEQUENCE [LARGE SCALE GENOMIC DNA]</scope>
    <source>
        <strain evidence="8">JCM 18204</strain>
    </source>
</reference>
<dbReference type="Proteomes" id="UP001499959">
    <property type="component" value="Unassembled WGS sequence"/>
</dbReference>
<keyword evidence="3 6" id="KW-0812">Transmembrane</keyword>
<comment type="caution">
    <text evidence="7">The sequence shown here is derived from an EMBL/GenBank/DDBJ whole genome shotgun (WGS) entry which is preliminary data.</text>
</comment>
<protein>
    <submittedName>
        <fullName evidence="7">Tryptophan-rich sensory protein</fullName>
    </submittedName>
</protein>
<organism evidence="7 8">
    <name type="scientific">Lysobacter hankyongensis</name>
    <dbReference type="NCBI Taxonomy" id="1176535"/>
    <lineage>
        <taxon>Bacteria</taxon>
        <taxon>Pseudomonadati</taxon>
        <taxon>Pseudomonadota</taxon>
        <taxon>Gammaproteobacteria</taxon>
        <taxon>Lysobacterales</taxon>
        <taxon>Lysobacteraceae</taxon>
        <taxon>Lysobacter</taxon>
    </lineage>
</organism>
<name>A0ABP9B1U3_9GAMM</name>
<dbReference type="PIRSF" id="PIRSF005859">
    <property type="entry name" value="PBR"/>
    <property type="match status" value="1"/>
</dbReference>
<feature type="transmembrane region" description="Helical" evidence="6">
    <location>
        <begin position="62"/>
        <end position="81"/>
    </location>
</feature>
<keyword evidence="5 6" id="KW-0472">Membrane</keyword>
<comment type="similarity">
    <text evidence="2">Belongs to the TspO/BZRP family.</text>
</comment>
<keyword evidence="4 6" id="KW-1133">Transmembrane helix</keyword>
<dbReference type="Gene3D" id="1.20.1260.100">
    <property type="entry name" value="TspO/MBR protein"/>
    <property type="match status" value="1"/>
</dbReference>
<comment type="subcellular location">
    <subcellularLocation>
        <location evidence="1">Membrane</location>
        <topology evidence="1">Multi-pass membrane protein</topology>
    </subcellularLocation>
</comment>
<dbReference type="Pfam" id="PF03073">
    <property type="entry name" value="TspO_MBR"/>
    <property type="match status" value="1"/>
</dbReference>
<proteinExistence type="inferred from homology"/>
<accession>A0ABP9B1U3</accession>
<evidence type="ECO:0000256" key="2">
    <source>
        <dbReference type="ARBA" id="ARBA00007524"/>
    </source>
</evidence>
<feature type="transmembrane region" description="Helical" evidence="6">
    <location>
        <begin position="93"/>
        <end position="114"/>
    </location>
</feature>
<gene>
    <name evidence="7" type="ORF">GCM10023307_12330</name>
</gene>
<evidence type="ECO:0000256" key="3">
    <source>
        <dbReference type="ARBA" id="ARBA00022692"/>
    </source>
</evidence>
<evidence type="ECO:0000256" key="5">
    <source>
        <dbReference type="ARBA" id="ARBA00023136"/>
    </source>
</evidence>
<evidence type="ECO:0000313" key="7">
    <source>
        <dbReference type="EMBL" id="GAA4788767.1"/>
    </source>
</evidence>
<sequence>MKDPRPEPASGDFSTTPLGDGLTLFAWMSLLLGLGAGTGALFAPDAWYLALLKPTFNPPAWLFGPVWSALYLMMAVALWLVRRDRDADPVQRRRASTLFAVQFVLNLLWTPLFFGLHSPGLAFVDICLLWIALLTTMLAFGRVRPLAGYLLLPYLLWVSFALVLNGTIWLMNA</sequence>
<evidence type="ECO:0000256" key="1">
    <source>
        <dbReference type="ARBA" id="ARBA00004141"/>
    </source>
</evidence>
<keyword evidence="8" id="KW-1185">Reference proteome</keyword>
<dbReference type="PANTHER" id="PTHR10057">
    <property type="entry name" value="PERIPHERAL-TYPE BENZODIAZEPINE RECEPTOR"/>
    <property type="match status" value="1"/>
</dbReference>
<dbReference type="PANTHER" id="PTHR10057:SF0">
    <property type="entry name" value="TRANSLOCATOR PROTEIN"/>
    <property type="match status" value="1"/>
</dbReference>